<sequence length="222" mass="23620">MTTIIDLSHPIHSGLQTHPGLPAPTTTPFRTREDYRAASGTEFQIDQVTMVGNTGTYLDSPFHRFADGGDLASVPLASVADLPTVVLDVRHHRAVALESLSGLQHEDLTGAAVLLHTGGDRHWGTDAYSEQAPFLTAEGAEWLAQRQPAMVGIDSVNIDDLDDQSRPAHTALLAAGVLVLEHLTALGDLPARGTRLHAAPPAWRGVGTWPVRAYALVPGAGR</sequence>
<dbReference type="EMBL" id="JBHTCH010000021">
    <property type="protein sequence ID" value="MFC7362163.1"/>
    <property type="molecule type" value="Genomic_DNA"/>
</dbReference>
<dbReference type="SUPFAM" id="SSF102198">
    <property type="entry name" value="Putative cyclase"/>
    <property type="match status" value="1"/>
</dbReference>
<dbReference type="EC" id="3.5.-.-" evidence="1"/>
<organism evidence="1 2">
    <name type="scientific">Nocardioides astragali</name>
    <dbReference type="NCBI Taxonomy" id="1776736"/>
    <lineage>
        <taxon>Bacteria</taxon>
        <taxon>Bacillati</taxon>
        <taxon>Actinomycetota</taxon>
        <taxon>Actinomycetes</taxon>
        <taxon>Propionibacteriales</taxon>
        <taxon>Nocardioidaceae</taxon>
        <taxon>Nocardioides</taxon>
    </lineage>
</organism>
<keyword evidence="2" id="KW-1185">Reference proteome</keyword>
<dbReference type="Gene3D" id="3.50.30.50">
    <property type="entry name" value="Putative cyclase"/>
    <property type="match status" value="1"/>
</dbReference>
<proteinExistence type="predicted"/>
<gene>
    <name evidence="1" type="ORF">ACFQO6_17950</name>
</gene>
<protein>
    <submittedName>
        <fullName evidence="1">Cyclase family protein</fullName>
        <ecNumber evidence="1">3.5.-.-</ecNumber>
    </submittedName>
</protein>
<reference evidence="2" key="1">
    <citation type="journal article" date="2019" name="Int. J. Syst. Evol. Microbiol.">
        <title>The Global Catalogue of Microorganisms (GCM) 10K type strain sequencing project: providing services to taxonomists for standard genome sequencing and annotation.</title>
        <authorList>
            <consortium name="The Broad Institute Genomics Platform"/>
            <consortium name="The Broad Institute Genome Sequencing Center for Infectious Disease"/>
            <person name="Wu L."/>
            <person name="Ma J."/>
        </authorList>
    </citation>
    <scope>NUCLEOTIDE SEQUENCE [LARGE SCALE GENOMIC DNA]</scope>
    <source>
        <strain evidence="2">FCH27</strain>
    </source>
</reference>
<dbReference type="PANTHER" id="PTHR31118:SF32">
    <property type="entry name" value="KYNURENINE FORMAMIDASE"/>
    <property type="match status" value="1"/>
</dbReference>
<dbReference type="Pfam" id="PF04199">
    <property type="entry name" value="Cyclase"/>
    <property type="match status" value="1"/>
</dbReference>
<dbReference type="PANTHER" id="PTHR31118">
    <property type="entry name" value="CYCLASE-LIKE PROTEIN 2"/>
    <property type="match status" value="1"/>
</dbReference>
<accession>A0ABW2N585</accession>
<comment type="caution">
    <text evidence="1">The sequence shown here is derived from an EMBL/GenBank/DDBJ whole genome shotgun (WGS) entry which is preliminary data.</text>
</comment>
<name>A0ABW2N585_9ACTN</name>
<dbReference type="InterPro" id="IPR007325">
    <property type="entry name" value="KFase/CYL"/>
</dbReference>
<evidence type="ECO:0000313" key="1">
    <source>
        <dbReference type="EMBL" id="MFC7362163.1"/>
    </source>
</evidence>
<dbReference type="GO" id="GO:0016787">
    <property type="term" value="F:hydrolase activity"/>
    <property type="evidence" value="ECO:0007669"/>
    <property type="project" value="UniProtKB-KW"/>
</dbReference>
<dbReference type="InterPro" id="IPR037175">
    <property type="entry name" value="KFase_sf"/>
</dbReference>
<dbReference type="RefSeq" id="WP_255892107.1">
    <property type="nucleotide sequence ID" value="NZ_JAFMZM010000005.1"/>
</dbReference>
<dbReference type="Proteomes" id="UP001596524">
    <property type="component" value="Unassembled WGS sequence"/>
</dbReference>
<evidence type="ECO:0000313" key="2">
    <source>
        <dbReference type="Proteomes" id="UP001596524"/>
    </source>
</evidence>
<keyword evidence="1" id="KW-0378">Hydrolase</keyword>